<dbReference type="CDD" id="cd06257">
    <property type="entry name" value="DnaJ"/>
    <property type="match status" value="1"/>
</dbReference>
<evidence type="ECO:0000256" key="2">
    <source>
        <dbReference type="ARBA" id="ARBA00023186"/>
    </source>
</evidence>
<protein>
    <recommendedName>
        <fullName evidence="3">J domain-containing protein</fullName>
    </recommendedName>
</protein>
<dbReference type="AlphaFoldDB" id="E1ZME4"/>
<dbReference type="EMBL" id="GL433853">
    <property type="protein sequence ID" value="EFN52990.1"/>
    <property type="molecule type" value="Genomic_DNA"/>
</dbReference>
<dbReference type="Proteomes" id="UP000008141">
    <property type="component" value="Unassembled WGS sequence"/>
</dbReference>
<evidence type="ECO:0000313" key="5">
    <source>
        <dbReference type="Proteomes" id="UP000008141"/>
    </source>
</evidence>
<dbReference type="GeneID" id="17352365"/>
<evidence type="ECO:0000259" key="3">
    <source>
        <dbReference type="PROSITE" id="PS50076"/>
    </source>
</evidence>
<dbReference type="InterPro" id="IPR009073">
    <property type="entry name" value="HscB_oligo_C"/>
</dbReference>
<feature type="non-terminal residue" evidence="4">
    <location>
        <position position="178"/>
    </location>
</feature>
<accession>E1ZME4</accession>
<sequence length="178" mass="20395">FCPECKSVQPASMDVQYFQVFDMDQPVFDLDVAALERQYKGLQRRLHPDKYATASSLEREYAEQQAAAVNQAYDILKRPLRRAHYILNQRGFGACEGMTISDPELLMYVMEAREEVESTAPQDKARLQGLLDANRGLEERCLQELVAAFRAGDMQHAAELTTQLRYICRIKEAIVEKM</sequence>
<gene>
    <name evidence="4" type="ORF">CHLNCDRAFT_12745</name>
</gene>
<dbReference type="GO" id="GO:0001671">
    <property type="term" value="F:ATPase activator activity"/>
    <property type="evidence" value="ECO:0007669"/>
    <property type="project" value="InterPro"/>
</dbReference>
<dbReference type="PANTHER" id="PTHR14021">
    <property type="entry name" value="IRON-SULFUR CLUSTER CO-CHAPERONE PROTEIN HSCB"/>
    <property type="match status" value="1"/>
</dbReference>
<dbReference type="Pfam" id="PF07743">
    <property type="entry name" value="HSCB_C"/>
    <property type="match status" value="1"/>
</dbReference>
<dbReference type="GO" id="GO:0051087">
    <property type="term" value="F:protein-folding chaperone binding"/>
    <property type="evidence" value="ECO:0007669"/>
    <property type="project" value="InterPro"/>
</dbReference>
<evidence type="ECO:0000256" key="1">
    <source>
        <dbReference type="ARBA" id="ARBA00010476"/>
    </source>
</evidence>
<dbReference type="KEGG" id="cvr:CHLNCDRAFT_12745"/>
<dbReference type="STRING" id="554065.E1ZME4"/>
<dbReference type="NCBIfam" id="TIGR00714">
    <property type="entry name" value="hscB"/>
    <property type="match status" value="1"/>
</dbReference>
<dbReference type="PANTHER" id="PTHR14021:SF15">
    <property type="entry name" value="IRON-SULFUR CLUSTER CO-CHAPERONE PROTEIN HSCB"/>
    <property type="match status" value="1"/>
</dbReference>
<keyword evidence="2" id="KW-0143">Chaperone</keyword>
<reference evidence="4 5" key="1">
    <citation type="journal article" date="2010" name="Plant Cell">
        <title>The Chlorella variabilis NC64A genome reveals adaptation to photosymbiosis, coevolution with viruses, and cryptic sex.</title>
        <authorList>
            <person name="Blanc G."/>
            <person name="Duncan G."/>
            <person name="Agarkova I."/>
            <person name="Borodovsky M."/>
            <person name="Gurnon J."/>
            <person name="Kuo A."/>
            <person name="Lindquist E."/>
            <person name="Lucas S."/>
            <person name="Pangilinan J."/>
            <person name="Polle J."/>
            <person name="Salamov A."/>
            <person name="Terry A."/>
            <person name="Yamada T."/>
            <person name="Dunigan D.D."/>
            <person name="Grigoriev I.V."/>
            <person name="Claverie J.M."/>
            <person name="Van Etten J.L."/>
        </authorList>
    </citation>
    <scope>NUCLEOTIDE SEQUENCE [LARGE SCALE GENOMIC DNA]</scope>
    <source>
        <strain evidence="4 5">NC64A</strain>
    </source>
</reference>
<dbReference type="InterPro" id="IPR036386">
    <property type="entry name" value="HscB_C_sf"/>
</dbReference>
<proteinExistence type="inferred from homology"/>
<dbReference type="InterPro" id="IPR004640">
    <property type="entry name" value="HscB"/>
</dbReference>
<dbReference type="InParanoid" id="E1ZME4"/>
<dbReference type="RefSeq" id="XP_005845092.1">
    <property type="nucleotide sequence ID" value="XM_005845030.1"/>
</dbReference>
<dbReference type="SMART" id="SM00271">
    <property type="entry name" value="DnaJ"/>
    <property type="match status" value="1"/>
</dbReference>
<dbReference type="SUPFAM" id="SSF46565">
    <property type="entry name" value="Chaperone J-domain"/>
    <property type="match status" value="1"/>
</dbReference>
<dbReference type="SUPFAM" id="SSF47144">
    <property type="entry name" value="HSC20 (HSCB), C-terminal oligomerisation domain"/>
    <property type="match status" value="1"/>
</dbReference>
<dbReference type="PROSITE" id="PS50076">
    <property type="entry name" value="DNAJ_2"/>
    <property type="match status" value="1"/>
</dbReference>
<dbReference type="InterPro" id="IPR001623">
    <property type="entry name" value="DnaJ_domain"/>
</dbReference>
<comment type="similarity">
    <text evidence="1">Belongs to the HscB family.</text>
</comment>
<dbReference type="FunCoup" id="E1ZME4">
    <property type="interactions" value="1186"/>
</dbReference>
<dbReference type="GO" id="GO:0051259">
    <property type="term" value="P:protein complex oligomerization"/>
    <property type="evidence" value="ECO:0007669"/>
    <property type="project" value="InterPro"/>
</dbReference>
<dbReference type="Gene3D" id="1.10.287.110">
    <property type="entry name" value="DnaJ domain"/>
    <property type="match status" value="1"/>
</dbReference>
<dbReference type="OMA" id="ACEGMTI"/>
<keyword evidence="5" id="KW-1185">Reference proteome</keyword>
<dbReference type="GO" id="GO:0044571">
    <property type="term" value="P:[2Fe-2S] cluster assembly"/>
    <property type="evidence" value="ECO:0007669"/>
    <property type="project" value="InterPro"/>
</dbReference>
<organism evidence="5">
    <name type="scientific">Chlorella variabilis</name>
    <name type="common">Green alga</name>
    <dbReference type="NCBI Taxonomy" id="554065"/>
    <lineage>
        <taxon>Eukaryota</taxon>
        <taxon>Viridiplantae</taxon>
        <taxon>Chlorophyta</taxon>
        <taxon>core chlorophytes</taxon>
        <taxon>Trebouxiophyceae</taxon>
        <taxon>Chlorellales</taxon>
        <taxon>Chlorellaceae</taxon>
        <taxon>Chlorella clade</taxon>
        <taxon>Chlorella</taxon>
    </lineage>
</organism>
<feature type="domain" description="J" evidence="3">
    <location>
        <begin position="16"/>
        <end position="89"/>
    </location>
</feature>
<dbReference type="OrthoDB" id="448954at2759"/>
<dbReference type="Gene3D" id="1.20.1280.20">
    <property type="entry name" value="HscB, C-terminal domain"/>
    <property type="match status" value="1"/>
</dbReference>
<feature type="non-terminal residue" evidence="4">
    <location>
        <position position="1"/>
    </location>
</feature>
<dbReference type="eggNOG" id="KOG3192">
    <property type="taxonomic scope" value="Eukaryota"/>
</dbReference>
<evidence type="ECO:0000313" key="4">
    <source>
        <dbReference type="EMBL" id="EFN52990.1"/>
    </source>
</evidence>
<dbReference type="InterPro" id="IPR036869">
    <property type="entry name" value="J_dom_sf"/>
</dbReference>
<name>E1ZME4_CHLVA</name>